<evidence type="ECO:0000256" key="1">
    <source>
        <dbReference type="ARBA" id="ARBA00004123"/>
    </source>
</evidence>
<dbReference type="InterPro" id="IPR013087">
    <property type="entry name" value="Znf_C2H2_type"/>
</dbReference>
<dbReference type="Gene3D" id="3.30.160.60">
    <property type="entry name" value="Classic Zinc Finger"/>
    <property type="match status" value="1"/>
</dbReference>
<sequence>MTKKKRHHPDVEEVLSRPWCYYCERDFDDLKILINHQKAKHFKCERCGRRLNTAGGLSVHMSQVHKENLTAVDNALPNRAGLDIEIFGMEGIPEDIVQQHTQRVLTNFHQSQAERQGAGGSGVPGGSNPNAPKKPKVESVSDIKKRLAEHKAAKLAAEKDNGGSSAGSTPSAAPPAQVQQPSQAQAPAVGFLFTQSSSTQKLIRVSKAGSPVYPSYQQSYAAPPTNGSYNQVPPFAQPPAVTASYQAPTYATAGSPPHGGGYGQAASPQPGQPGYGQVPPISYPAQPYAQPPPAGYPVQPAFSPPPYQYPVQPFPGQAGAPRPFGAGSPPPGFAQAPPGHLPQRAISPATNPNFPAPVRTGSVSLPSAPGLPQRPAFGAPPVSASQFHQMHQGQIPLPQAPHVVPQYPPQQPSVGVPHPPPQSQIPAPFNGDESLDDLIKGARDQADANGVSSSAAVSAITIPAPTAAPAPEAPSATAAAPAKEEAGEDKAAKKEKEKEKPKSTRLVYSDNDTSPEEKMAMLAKYAFTPAQKTIMV</sequence>
<feature type="compositionally biased region" description="Basic and acidic residues" evidence="7">
    <location>
        <begin position="437"/>
        <end position="446"/>
    </location>
</feature>
<keyword evidence="11" id="KW-1185">Reference proteome</keyword>
<dbReference type="GO" id="GO:0003677">
    <property type="term" value="F:DNA binding"/>
    <property type="evidence" value="ECO:0007669"/>
    <property type="project" value="InterPro"/>
</dbReference>
<dbReference type="Proteomes" id="UP001172681">
    <property type="component" value="Unassembled WGS sequence"/>
</dbReference>
<dbReference type="SMART" id="SM00355">
    <property type="entry name" value="ZnF_C2H2"/>
    <property type="match status" value="2"/>
</dbReference>
<name>A0AA38Y0Q7_9EURO</name>
<dbReference type="PROSITE" id="PS50808">
    <property type="entry name" value="ZF_BED"/>
    <property type="match status" value="1"/>
</dbReference>
<keyword evidence="3 6" id="KW-0863">Zinc-finger</keyword>
<dbReference type="CDD" id="cd20908">
    <property type="entry name" value="SUF4-like"/>
    <property type="match status" value="1"/>
</dbReference>
<dbReference type="PANTHER" id="PTHR23215">
    <property type="entry name" value="ZINC FINGER PROTEIN 207"/>
    <property type="match status" value="1"/>
</dbReference>
<organism evidence="10 11">
    <name type="scientific">Knufia peltigerae</name>
    <dbReference type="NCBI Taxonomy" id="1002370"/>
    <lineage>
        <taxon>Eukaryota</taxon>
        <taxon>Fungi</taxon>
        <taxon>Dikarya</taxon>
        <taxon>Ascomycota</taxon>
        <taxon>Pezizomycotina</taxon>
        <taxon>Eurotiomycetes</taxon>
        <taxon>Chaetothyriomycetidae</taxon>
        <taxon>Chaetothyriales</taxon>
        <taxon>Trichomeriaceae</taxon>
        <taxon>Knufia</taxon>
    </lineage>
</organism>
<dbReference type="PROSITE" id="PS50157">
    <property type="entry name" value="ZINC_FINGER_C2H2_2"/>
    <property type="match status" value="1"/>
</dbReference>
<evidence type="ECO:0000256" key="2">
    <source>
        <dbReference type="ARBA" id="ARBA00022723"/>
    </source>
</evidence>
<dbReference type="PROSITE" id="PS00028">
    <property type="entry name" value="ZINC_FINGER_C2H2_1"/>
    <property type="match status" value="1"/>
</dbReference>
<dbReference type="FunFam" id="3.30.160.60:FF:000354">
    <property type="entry name" value="C2H2 finger domain-containing protein"/>
    <property type="match status" value="1"/>
</dbReference>
<evidence type="ECO:0000256" key="3">
    <source>
        <dbReference type="ARBA" id="ARBA00022771"/>
    </source>
</evidence>
<evidence type="ECO:0000313" key="10">
    <source>
        <dbReference type="EMBL" id="KAJ9630272.1"/>
    </source>
</evidence>
<dbReference type="GO" id="GO:0008270">
    <property type="term" value="F:zinc ion binding"/>
    <property type="evidence" value="ECO:0007669"/>
    <property type="project" value="UniProtKB-KW"/>
</dbReference>
<feature type="compositionally biased region" description="Low complexity" evidence="7">
    <location>
        <begin position="275"/>
        <end position="288"/>
    </location>
</feature>
<keyword evidence="5" id="KW-0539">Nucleus</keyword>
<evidence type="ECO:0000259" key="9">
    <source>
        <dbReference type="PROSITE" id="PS50808"/>
    </source>
</evidence>
<protein>
    <submittedName>
        <fullName evidence="10">Uncharacterized protein</fullName>
    </submittedName>
</protein>
<evidence type="ECO:0000256" key="6">
    <source>
        <dbReference type="PROSITE-ProRule" id="PRU00042"/>
    </source>
</evidence>
<dbReference type="PANTHER" id="PTHR23215:SF0">
    <property type="entry name" value="BUB3-INTERACTING AND GLEBS MOTIF-CONTAINING PROTEIN ZNF207"/>
    <property type="match status" value="1"/>
</dbReference>
<feature type="compositionally biased region" description="Low complexity" evidence="7">
    <location>
        <begin position="309"/>
        <end position="338"/>
    </location>
</feature>
<feature type="compositionally biased region" description="Polar residues" evidence="7">
    <location>
        <begin position="383"/>
        <end position="392"/>
    </location>
</feature>
<feature type="domain" description="BED-type" evidence="9">
    <location>
        <begin position="13"/>
        <end position="72"/>
    </location>
</feature>
<evidence type="ECO:0000313" key="11">
    <source>
        <dbReference type="Proteomes" id="UP001172681"/>
    </source>
</evidence>
<feature type="compositionally biased region" description="Pro residues" evidence="7">
    <location>
        <begin position="406"/>
        <end position="423"/>
    </location>
</feature>
<comment type="subcellular location">
    <subcellularLocation>
        <location evidence="1">Nucleus</location>
    </subcellularLocation>
</comment>
<feature type="domain" description="C2H2-type" evidence="8">
    <location>
        <begin position="42"/>
        <end position="70"/>
    </location>
</feature>
<dbReference type="SUPFAM" id="SSF57667">
    <property type="entry name" value="beta-beta-alpha zinc fingers"/>
    <property type="match status" value="1"/>
</dbReference>
<feature type="compositionally biased region" description="Basic and acidic residues" evidence="7">
    <location>
        <begin position="482"/>
        <end position="502"/>
    </location>
</feature>
<comment type="caution">
    <text evidence="10">The sequence shown here is derived from an EMBL/GenBank/DDBJ whole genome shotgun (WGS) entry which is preliminary data.</text>
</comment>
<keyword evidence="2" id="KW-0479">Metal-binding</keyword>
<reference evidence="10" key="1">
    <citation type="submission" date="2022-10" db="EMBL/GenBank/DDBJ databases">
        <title>Culturing micro-colonial fungi from biological soil crusts in the Mojave desert and describing Neophaeococcomyces mojavensis, and introducing the new genera and species Taxawa tesnikishii.</title>
        <authorList>
            <person name="Kurbessoian T."/>
            <person name="Stajich J.E."/>
        </authorList>
    </citation>
    <scope>NUCLEOTIDE SEQUENCE</scope>
    <source>
        <strain evidence="10">TK_35</strain>
    </source>
</reference>
<feature type="region of interest" description="Disordered" evidence="7">
    <location>
        <begin position="111"/>
        <end position="184"/>
    </location>
</feature>
<dbReference type="EMBL" id="JAPDRN010000062">
    <property type="protein sequence ID" value="KAJ9630272.1"/>
    <property type="molecule type" value="Genomic_DNA"/>
</dbReference>
<dbReference type="AlphaFoldDB" id="A0AA38Y0Q7"/>
<accession>A0AA38Y0Q7</accession>
<feature type="region of interest" description="Disordered" evidence="7">
    <location>
        <begin position="247"/>
        <end position="453"/>
    </location>
</feature>
<feature type="compositionally biased region" description="Low complexity" evidence="7">
    <location>
        <begin position="162"/>
        <end position="184"/>
    </location>
</feature>
<gene>
    <name evidence="10" type="ORF">H2204_008490</name>
</gene>
<dbReference type="InterPro" id="IPR003656">
    <property type="entry name" value="Znf_BED"/>
</dbReference>
<proteinExistence type="predicted"/>
<dbReference type="InterPro" id="IPR036236">
    <property type="entry name" value="Znf_C2H2_sf"/>
</dbReference>
<evidence type="ECO:0000256" key="4">
    <source>
        <dbReference type="ARBA" id="ARBA00022833"/>
    </source>
</evidence>
<evidence type="ECO:0000256" key="7">
    <source>
        <dbReference type="SAM" id="MobiDB-lite"/>
    </source>
</evidence>
<evidence type="ECO:0000259" key="8">
    <source>
        <dbReference type="PROSITE" id="PS50157"/>
    </source>
</evidence>
<evidence type="ECO:0000256" key="5">
    <source>
        <dbReference type="ARBA" id="ARBA00023242"/>
    </source>
</evidence>
<keyword evidence="4" id="KW-0862">Zinc</keyword>
<feature type="region of interest" description="Disordered" evidence="7">
    <location>
        <begin position="465"/>
        <end position="515"/>
    </location>
</feature>
<dbReference type="GO" id="GO:0005634">
    <property type="term" value="C:nucleus"/>
    <property type="evidence" value="ECO:0007669"/>
    <property type="project" value="UniProtKB-SubCell"/>
</dbReference>
<feature type="compositionally biased region" description="Basic and acidic residues" evidence="7">
    <location>
        <begin position="135"/>
        <end position="161"/>
    </location>
</feature>